<reference evidence="1 2" key="1">
    <citation type="submission" date="2017-11" db="EMBL/GenBank/DDBJ databases">
        <title>De-novo sequencing of pomegranate (Punica granatum L.) genome.</title>
        <authorList>
            <person name="Akparov Z."/>
            <person name="Amiraslanov A."/>
            <person name="Hajiyeva S."/>
            <person name="Abbasov M."/>
            <person name="Kaur K."/>
            <person name="Hamwieh A."/>
            <person name="Solovyev V."/>
            <person name="Salamov A."/>
            <person name="Braich B."/>
            <person name="Kosarev P."/>
            <person name="Mahmoud A."/>
            <person name="Hajiyev E."/>
            <person name="Babayeva S."/>
            <person name="Izzatullayeva V."/>
            <person name="Mammadov A."/>
            <person name="Mammadov A."/>
            <person name="Sharifova S."/>
            <person name="Ojaghi J."/>
            <person name="Eynullazada K."/>
            <person name="Bayramov B."/>
            <person name="Abdulazimova A."/>
            <person name="Shahmuradov I."/>
        </authorList>
    </citation>
    <scope>NUCLEOTIDE SEQUENCE [LARGE SCALE GENOMIC DNA]</scope>
    <source>
        <strain evidence="2">cv. AG2017</strain>
        <tissue evidence="1">Leaf</tissue>
    </source>
</reference>
<dbReference type="EMBL" id="PGOL01000126">
    <property type="protein sequence ID" value="PKI76258.1"/>
    <property type="molecule type" value="Genomic_DNA"/>
</dbReference>
<proteinExistence type="predicted"/>
<organism evidence="1 2">
    <name type="scientific">Punica granatum</name>
    <name type="common">Pomegranate</name>
    <dbReference type="NCBI Taxonomy" id="22663"/>
    <lineage>
        <taxon>Eukaryota</taxon>
        <taxon>Viridiplantae</taxon>
        <taxon>Streptophyta</taxon>
        <taxon>Embryophyta</taxon>
        <taxon>Tracheophyta</taxon>
        <taxon>Spermatophyta</taxon>
        <taxon>Magnoliopsida</taxon>
        <taxon>eudicotyledons</taxon>
        <taxon>Gunneridae</taxon>
        <taxon>Pentapetalae</taxon>
        <taxon>rosids</taxon>
        <taxon>malvids</taxon>
        <taxon>Myrtales</taxon>
        <taxon>Lythraceae</taxon>
        <taxon>Punica</taxon>
    </lineage>
</organism>
<evidence type="ECO:0000313" key="2">
    <source>
        <dbReference type="Proteomes" id="UP000233551"/>
    </source>
</evidence>
<dbReference type="Proteomes" id="UP000233551">
    <property type="component" value="Unassembled WGS sequence"/>
</dbReference>
<dbReference type="AlphaFoldDB" id="A0A2I0L6C8"/>
<comment type="caution">
    <text evidence="1">The sequence shown here is derived from an EMBL/GenBank/DDBJ whole genome shotgun (WGS) entry which is preliminary data.</text>
</comment>
<sequence>MVRIIPMASSLRPSLSSSSFRFSSLCSAPRLSLPYTPSRRVALSHLGSVTDFSSAASISVLMLPLVDWSNYYL</sequence>
<evidence type="ECO:0000313" key="1">
    <source>
        <dbReference type="EMBL" id="PKI76258.1"/>
    </source>
</evidence>
<name>A0A2I0L6C8_PUNGR</name>
<gene>
    <name evidence="1" type="ORF">CRG98_003369</name>
</gene>
<protein>
    <submittedName>
        <fullName evidence="1">Uncharacterized protein</fullName>
    </submittedName>
</protein>
<accession>A0A2I0L6C8</accession>
<keyword evidence="2" id="KW-1185">Reference proteome</keyword>